<feature type="transmembrane region" description="Helical" evidence="7">
    <location>
        <begin position="149"/>
        <end position="169"/>
    </location>
</feature>
<evidence type="ECO:0000256" key="6">
    <source>
        <dbReference type="ARBA" id="ARBA00023136"/>
    </source>
</evidence>
<evidence type="ECO:0000256" key="2">
    <source>
        <dbReference type="ARBA" id="ARBA00007430"/>
    </source>
</evidence>
<evidence type="ECO:0000256" key="1">
    <source>
        <dbReference type="ARBA" id="ARBA00004651"/>
    </source>
</evidence>
<evidence type="ECO:0000256" key="7">
    <source>
        <dbReference type="SAM" id="Phobius"/>
    </source>
</evidence>
<dbReference type="EMBL" id="JAHLFU010000017">
    <property type="protein sequence ID" value="MBU3852382.1"/>
    <property type="molecule type" value="Genomic_DNA"/>
</dbReference>
<keyword evidence="5 7" id="KW-1133">Transmembrane helix</keyword>
<sequence>MAESSLKDKTAKGLLWGGMSNGMMQVLNAVFGICLLNLLTPSDYGMVQVLNVFSSIAACLQESGFIATLANKKNPTHEDYNAVFWFNILCGSAIYVILFFSAPLIAAFYKEPQLVALSRFAFLSFLISSFGIAQRAYLFGHLMVKQSSIISVTSLLLSGISGVAMAYAGFAFWGLAAQSVVFVTVIVVMNWYYSPWRPTFTWNFRPIREMFGFSSKLLITSLFSQINRNVLSTLLGRYYDTHITGQYGNASKWNEMSSSMINGMISGVAQPVLTQVKDDRDRYCQVFRKMIRFTSFISFPAMFGLGFIAHEFIYLTVGEAWLESADLLRMLCIYGATIPMYTLYYNLVVTQGKSNINMMNTIVSCVLIWVAMIALHSFGLHVMVVAFITINVGWLLVWHYFAWKLVRLSLWDIMKDVTPFILFSLLAILLSWFTTRNITQPLWLMLAKIVTTAVYYPVILWICRAQVLRESIQYLLKKKKS</sequence>
<reference evidence="8" key="2">
    <citation type="submission" date="2021-04" db="EMBL/GenBank/DDBJ databases">
        <authorList>
            <person name="Gilroy R."/>
        </authorList>
    </citation>
    <scope>NUCLEOTIDE SEQUENCE</scope>
    <source>
        <strain evidence="8">G3-2149</strain>
    </source>
</reference>
<dbReference type="Pfam" id="PF13440">
    <property type="entry name" value="Polysacc_synt_3"/>
    <property type="match status" value="1"/>
</dbReference>
<dbReference type="CDD" id="cd13127">
    <property type="entry name" value="MATE_tuaB_like"/>
    <property type="match status" value="1"/>
</dbReference>
<dbReference type="InterPro" id="IPR050833">
    <property type="entry name" value="Poly_Biosynth_Transport"/>
</dbReference>
<feature type="transmembrane region" description="Helical" evidence="7">
    <location>
        <begin position="417"/>
        <end position="435"/>
    </location>
</feature>
<keyword evidence="3" id="KW-1003">Cell membrane</keyword>
<feature type="transmembrane region" description="Helical" evidence="7">
    <location>
        <begin position="21"/>
        <end position="40"/>
    </location>
</feature>
<evidence type="ECO:0000256" key="3">
    <source>
        <dbReference type="ARBA" id="ARBA00022475"/>
    </source>
</evidence>
<dbReference type="Proteomes" id="UP000823865">
    <property type="component" value="Unassembled WGS sequence"/>
</dbReference>
<organism evidence="8 9">
    <name type="scientific">Candidatus Paraprevotella stercoravium</name>
    <dbReference type="NCBI Taxonomy" id="2838725"/>
    <lineage>
        <taxon>Bacteria</taxon>
        <taxon>Pseudomonadati</taxon>
        <taxon>Bacteroidota</taxon>
        <taxon>Bacteroidia</taxon>
        <taxon>Bacteroidales</taxon>
        <taxon>Prevotellaceae</taxon>
        <taxon>Paraprevotella</taxon>
    </lineage>
</organism>
<evidence type="ECO:0000256" key="5">
    <source>
        <dbReference type="ARBA" id="ARBA00022989"/>
    </source>
</evidence>
<feature type="transmembrane region" description="Helical" evidence="7">
    <location>
        <begin position="384"/>
        <end position="405"/>
    </location>
</feature>
<comment type="similarity">
    <text evidence="2">Belongs to the polysaccharide synthase family.</text>
</comment>
<comment type="caution">
    <text evidence="8">The sequence shown here is derived from an EMBL/GenBank/DDBJ whole genome shotgun (WGS) entry which is preliminary data.</text>
</comment>
<feature type="transmembrane region" description="Helical" evidence="7">
    <location>
        <begin position="290"/>
        <end position="315"/>
    </location>
</feature>
<dbReference type="PANTHER" id="PTHR30250:SF10">
    <property type="entry name" value="LIPOPOLYSACCHARIDE BIOSYNTHESIS PROTEIN WZXC"/>
    <property type="match status" value="1"/>
</dbReference>
<comment type="subcellular location">
    <subcellularLocation>
        <location evidence="1">Cell membrane</location>
        <topology evidence="1">Multi-pass membrane protein</topology>
    </subcellularLocation>
</comment>
<dbReference type="GO" id="GO:0005886">
    <property type="term" value="C:plasma membrane"/>
    <property type="evidence" value="ECO:0007669"/>
    <property type="project" value="UniProtKB-SubCell"/>
</dbReference>
<feature type="transmembrane region" description="Helical" evidence="7">
    <location>
        <begin position="52"/>
        <end position="70"/>
    </location>
</feature>
<feature type="transmembrane region" description="Helical" evidence="7">
    <location>
        <begin position="359"/>
        <end position="378"/>
    </location>
</feature>
<dbReference type="AlphaFoldDB" id="A0A9E2P0E8"/>
<evidence type="ECO:0000313" key="8">
    <source>
        <dbReference type="EMBL" id="MBU3852382.1"/>
    </source>
</evidence>
<protein>
    <submittedName>
        <fullName evidence="8">Lipopolysaccharide biosynthesis protein</fullName>
    </submittedName>
</protein>
<feature type="transmembrane region" description="Helical" evidence="7">
    <location>
        <begin position="327"/>
        <end position="347"/>
    </location>
</feature>
<accession>A0A9E2P0E8</accession>
<proteinExistence type="inferred from homology"/>
<keyword evidence="6 7" id="KW-0472">Membrane</keyword>
<reference evidence="8" key="1">
    <citation type="journal article" date="2021" name="PeerJ">
        <title>Extensive microbial diversity within the chicken gut microbiome revealed by metagenomics and culture.</title>
        <authorList>
            <person name="Gilroy R."/>
            <person name="Ravi A."/>
            <person name="Getino M."/>
            <person name="Pursley I."/>
            <person name="Horton D.L."/>
            <person name="Alikhan N.F."/>
            <person name="Baker D."/>
            <person name="Gharbi K."/>
            <person name="Hall N."/>
            <person name="Watson M."/>
            <person name="Adriaenssens E.M."/>
            <person name="Foster-Nyarko E."/>
            <person name="Jarju S."/>
            <person name="Secka A."/>
            <person name="Antonio M."/>
            <person name="Oren A."/>
            <person name="Chaudhuri R.R."/>
            <person name="La Ragione R."/>
            <person name="Hildebrand F."/>
            <person name="Pallen M.J."/>
        </authorList>
    </citation>
    <scope>NUCLEOTIDE SEQUENCE</scope>
    <source>
        <strain evidence="8">G3-2149</strain>
    </source>
</reference>
<keyword evidence="4 7" id="KW-0812">Transmembrane</keyword>
<evidence type="ECO:0000313" key="9">
    <source>
        <dbReference type="Proteomes" id="UP000823865"/>
    </source>
</evidence>
<dbReference type="PANTHER" id="PTHR30250">
    <property type="entry name" value="PST FAMILY PREDICTED COLANIC ACID TRANSPORTER"/>
    <property type="match status" value="1"/>
</dbReference>
<feature type="transmembrane region" description="Helical" evidence="7">
    <location>
        <begin position="115"/>
        <end position="137"/>
    </location>
</feature>
<feature type="transmembrane region" description="Helical" evidence="7">
    <location>
        <begin position="175"/>
        <end position="193"/>
    </location>
</feature>
<gene>
    <name evidence="8" type="ORF">H9789_00870</name>
</gene>
<feature type="transmembrane region" description="Helical" evidence="7">
    <location>
        <begin position="441"/>
        <end position="463"/>
    </location>
</feature>
<name>A0A9E2P0E8_9BACT</name>
<feature type="transmembrane region" description="Helical" evidence="7">
    <location>
        <begin position="82"/>
        <end position="109"/>
    </location>
</feature>
<evidence type="ECO:0000256" key="4">
    <source>
        <dbReference type="ARBA" id="ARBA00022692"/>
    </source>
</evidence>